<dbReference type="Proteomes" id="UP001214898">
    <property type="component" value="Chromosome"/>
</dbReference>
<dbReference type="PATRIC" id="fig|1423.134.peg.380"/>
<name>A0A063XD92_BACIU</name>
<organism evidence="2 5">
    <name type="scientific">Bacillus subtilis</name>
    <dbReference type="NCBI Taxonomy" id="1423"/>
    <lineage>
        <taxon>Bacteria</taxon>
        <taxon>Bacillati</taxon>
        <taxon>Bacillota</taxon>
        <taxon>Bacilli</taxon>
        <taxon>Bacillales</taxon>
        <taxon>Bacillaceae</taxon>
        <taxon>Bacillus</taxon>
    </lineage>
</organism>
<dbReference type="RefSeq" id="WP_004398668.1">
    <property type="nucleotide sequence ID" value="NZ_AP024621.1"/>
</dbReference>
<keyword evidence="2" id="KW-0808">Transferase</keyword>
<dbReference type="GO" id="GO:0016747">
    <property type="term" value="F:acyltransferase activity, transferring groups other than amino-acyl groups"/>
    <property type="evidence" value="ECO:0007669"/>
    <property type="project" value="InterPro"/>
</dbReference>
<evidence type="ECO:0000313" key="6">
    <source>
        <dbReference type="Proteomes" id="UP000076442"/>
    </source>
</evidence>
<dbReference type="Proteomes" id="UP000032247">
    <property type="component" value="Unassembled WGS sequence"/>
</dbReference>
<dbReference type="CDD" id="cd04301">
    <property type="entry name" value="NAT_SF"/>
    <property type="match status" value="1"/>
</dbReference>
<dbReference type="EMBL" id="LJZV01000012">
    <property type="protein sequence ID" value="KZD91612.1"/>
    <property type="molecule type" value="Genomic_DNA"/>
</dbReference>
<reference evidence="3 6" key="2">
    <citation type="submission" date="2015-09" db="EMBL/GenBank/DDBJ databases">
        <title>Spore heat resistance.</title>
        <authorList>
            <person name="Boekhorst J."/>
            <person name="Berendsen E.M."/>
            <person name="Wells-Bennik M.H."/>
            <person name="Kuipers O.P."/>
        </authorList>
    </citation>
    <scope>NUCLEOTIDE SEQUENCE [LARGE SCALE GENOMIC DNA]</scope>
    <source>
        <strain evidence="3 6">B4122</strain>
    </source>
</reference>
<dbReference type="Gene3D" id="3.40.630.30">
    <property type="match status" value="1"/>
</dbReference>
<proteinExistence type="predicted"/>
<dbReference type="InterPro" id="IPR016181">
    <property type="entry name" value="Acyl_CoA_acyltransferase"/>
</dbReference>
<dbReference type="PANTHER" id="PTHR43072:SF36">
    <property type="entry name" value="RIBOSOMAL-PROTEIN-ALANINE ACETYLTRANSFERASE"/>
    <property type="match status" value="1"/>
</dbReference>
<feature type="domain" description="N-acetyltransferase" evidence="1">
    <location>
        <begin position="1"/>
        <end position="156"/>
    </location>
</feature>
<evidence type="ECO:0000313" key="2">
    <source>
        <dbReference type="EMBL" id="KIU11534.1"/>
    </source>
</evidence>
<dbReference type="InterPro" id="IPR017255">
    <property type="entry name" value="AcTrfase_GNAT_prd"/>
</dbReference>
<dbReference type="STRING" id="483913.AN935_11685"/>
<evidence type="ECO:0000259" key="1">
    <source>
        <dbReference type="PROSITE" id="PS51186"/>
    </source>
</evidence>
<dbReference type="AlphaFoldDB" id="A0A063XD92"/>
<dbReference type="SMR" id="A0A063XD92"/>
<dbReference type="FunFam" id="3.40.630.30:FF:000133">
    <property type="entry name" value="Acetyltransferase, GNAT family"/>
    <property type="match status" value="1"/>
</dbReference>
<reference evidence="4" key="3">
    <citation type="submission" date="2023-03" db="EMBL/GenBank/DDBJ databases">
        <title>Complete genome sequences of 52 Bacillus and Priestia strains isolated from West-African fermentations and 26 reference strains from the DSMZ collection.</title>
        <authorList>
            <person name="Wiedenbein E.S."/>
            <person name="Canoy T.S."/>
            <person name="Hui Y."/>
            <person name="Parkouda C."/>
            <person name="Dawende C."/>
            <person name="Ametefe E."/>
            <person name="Jespersen L."/>
            <person name="Nielsen D.S."/>
        </authorList>
    </citation>
    <scope>NUCLEOTIDE SEQUENCE</scope>
    <source>
        <strain evidence="4">PRO56</strain>
    </source>
</reference>
<dbReference type="InterPro" id="IPR000182">
    <property type="entry name" value="GNAT_dom"/>
</dbReference>
<reference evidence="2 5" key="1">
    <citation type="submission" date="2014-12" db="EMBL/GenBank/DDBJ databases">
        <title>Comparative genome analysis of Bacillus coagulans HM-08, Clostridium butyricum HM-68, Bacillus subtilis HM-66 and Bacillus licheniformis BL-09.</title>
        <authorList>
            <person name="Zhang H."/>
        </authorList>
    </citation>
    <scope>NUCLEOTIDE SEQUENCE [LARGE SCALE GENOMIC DNA]</scope>
    <source>
        <strain evidence="2 5">HM-66</strain>
    </source>
</reference>
<dbReference type="Proteomes" id="UP000076442">
    <property type="component" value="Unassembled WGS sequence"/>
</dbReference>
<evidence type="ECO:0000313" key="3">
    <source>
        <dbReference type="EMBL" id="KZD91612.1"/>
    </source>
</evidence>
<protein>
    <submittedName>
        <fullName evidence="2 4">Acetyltransferase</fullName>
    </submittedName>
    <submittedName>
        <fullName evidence="3">YqjY</fullName>
    </submittedName>
</protein>
<dbReference type="PROSITE" id="PS51186">
    <property type="entry name" value="GNAT"/>
    <property type="match status" value="1"/>
</dbReference>
<sequence>MDIRTITSSDYEMVTSVLNEWWGGRQLKEKLPRLFFEHFQDTSFITSEHNSMTGFLIGFQSQSDPETAYIHFSGVHPDFRKMQIGKQLYDVFIETVKQRGCTRVKCVTSPVNKVSIAYHTKLGFDIEKGTKTVNGISVFANYDGPGQDRVLFVKNI</sequence>
<dbReference type="SUPFAM" id="SSF55729">
    <property type="entry name" value="Acyl-CoA N-acyltransferases (Nat)"/>
    <property type="match status" value="1"/>
</dbReference>
<evidence type="ECO:0000313" key="4">
    <source>
        <dbReference type="EMBL" id="WEY83231.1"/>
    </source>
</evidence>
<dbReference type="EMBL" id="CP120576">
    <property type="protein sequence ID" value="WEY83231.1"/>
    <property type="molecule type" value="Genomic_DNA"/>
</dbReference>
<accession>A0A063XD92</accession>
<evidence type="ECO:0000313" key="5">
    <source>
        <dbReference type="Proteomes" id="UP000032247"/>
    </source>
</evidence>
<dbReference type="EMBL" id="JXBC01000003">
    <property type="protein sequence ID" value="KIU11534.1"/>
    <property type="molecule type" value="Genomic_DNA"/>
</dbReference>
<dbReference type="Pfam" id="PF00583">
    <property type="entry name" value="Acetyltransf_1"/>
    <property type="match status" value="1"/>
</dbReference>
<dbReference type="PANTHER" id="PTHR43072">
    <property type="entry name" value="N-ACETYLTRANSFERASE"/>
    <property type="match status" value="1"/>
</dbReference>
<gene>
    <name evidence="4" type="primary">yqjY</name>
    <name evidence="3" type="ORF">B4122_2254</name>
    <name evidence="4" type="ORF">P5633_12350</name>
    <name evidence="2" type="ORF">SC09_Contig24orf00545</name>
</gene>
<dbReference type="PIRSF" id="PIRSF037663">
    <property type="entry name" value="Acetyltransf_GNAT_prd"/>
    <property type="match status" value="1"/>
</dbReference>